<feature type="domain" description="C2H2-type" evidence="3">
    <location>
        <begin position="186"/>
        <end position="213"/>
    </location>
</feature>
<evidence type="ECO:0000313" key="4">
    <source>
        <dbReference type="EMBL" id="UYV60460.1"/>
    </source>
</evidence>
<feature type="region of interest" description="Disordered" evidence="2">
    <location>
        <begin position="315"/>
        <end position="342"/>
    </location>
</feature>
<reference evidence="4 5" key="1">
    <citation type="submission" date="2022-01" db="EMBL/GenBank/DDBJ databases">
        <title>A chromosomal length assembly of Cordylochernes scorpioides.</title>
        <authorList>
            <person name="Zeh D."/>
            <person name="Zeh J."/>
        </authorList>
    </citation>
    <scope>NUCLEOTIDE SEQUENCE [LARGE SCALE GENOMIC DNA]</scope>
    <source>
        <strain evidence="4">IN4F17</strain>
        <tissue evidence="4">Whole Body</tissue>
    </source>
</reference>
<evidence type="ECO:0000259" key="3">
    <source>
        <dbReference type="PROSITE" id="PS50157"/>
    </source>
</evidence>
<feature type="region of interest" description="Disordered" evidence="2">
    <location>
        <begin position="86"/>
        <end position="126"/>
    </location>
</feature>
<name>A0ABY6JWA1_9ARAC</name>
<dbReference type="SUPFAM" id="SSF57667">
    <property type="entry name" value="beta-beta-alpha zinc fingers"/>
    <property type="match status" value="1"/>
</dbReference>
<keyword evidence="5" id="KW-1185">Reference proteome</keyword>
<keyword evidence="1" id="KW-0862">Zinc</keyword>
<keyword evidence="1" id="KW-0863">Zinc-finger</keyword>
<dbReference type="Proteomes" id="UP001235939">
    <property type="component" value="Chromosome 01"/>
</dbReference>
<dbReference type="InterPro" id="IPR013087">
    <property type="entry name" value="Znf_C2H2_type"/>
</dbReference>
<gene>
    <name evidence="4" type="ORF">LAZ67_1001202</name>
</gene>
<feature type="region of interest" description="Disordered" evidence="2">
    <location>
        <begin position="262"/>
        <end position="283"/>
    </location>
</feature>
<evidence type="ECO:0000256" key="2">
    <source>
        <dbReference type="SAM" id="MobiDB-lite"/>
    </source>
</evidence>
<dbReference type="EMBL" id="CP092863">
    <property type="protein sequence ID" value="UYV60460.1"/>
    <property type="molecule type" value="Genomic_DNA"/>
</dbReference>
<dbReference type="Gene3D" id="3.30.160.60">
    <property type="entry name" value="Classic Zinc Finger"/>
    <property type="match status" value="1"/>
</dbReference>
<dbReference type="SMART" id="SM00355">
    <property type="entry name" value="ZnF_C2H2"/>
    <property type="match status" value="3"/>
</dbReference>
<dbReference type="PROSITE" id="PS50157">
    <property type="entry name" value="ZINC_FINGER_C2H2_2"/>
    <property type="match status" value="2"/>
</dbReference>
<accession>A0ABY6JWA1</accession>
<feature type="domain" description="C2H2-type" evidence="3">
    <location>
        <begin position="284"/>
        <end position="312"/>
    </location>
</feature>
<proteinExistence type="predicted"/>
<evidence type="ECO:0000313" key="5">
    <source>
        <dbReference type="Proteomes" id="UP001235939"/>
    </source>
</evidence>
<evidence type="ECO:0000256" key="1">
    <source>
        <dbReference type="PROSITE-ProRule" id="PRU00042"/>
    </source>
</evidence>
<feature type="compositionally biased region" description="Low complexity" evidence="2">
    <location>
        <begin position="93"/>
        <end position="112"/>
    </location>
</feature>
<organism evidence="4 5">
    <name type="scientific">Cordylochernes scorpioides</name>
    <dbReference type="NCBI Taxonomy" id="51811"/>
    <lineage>
        <taxon>Eukaryota</taxon>
        <taxon>Metazoa</taxon>
        <taxon>Ecdysozoa</taxon>
        <taxon>Arthropoda</taxon>
        <taxon>Chelicerata</taxon>
        <taxon>Arachnida</taxon>
        <taxon>Pseudoscorpiones</taxon>
        <taxon>Cheliferoidea</taxon>
        <taxon>Chernetidae</taxon>
        <taxon>Cordylochernes</taxon>
    </lineage>
</organism>
<keyword evidence="1" id="KW-0479">Metal-binding</keyword>
<dbReference type="PROSITE" id="PS00028">
    <property type="entry name" value="ZINC_FINGER_C2H2_1"/>
    <property type="match status" value="3"/>
</dbReference>
<protein>
    <recommendedName>
        <fullName evidence="3">C2H2-type domain-containing protein</fullName>
    </recommendedName>
</protein>
<dbReference type="InterPro" id="IPR036236">
    <property type="entry name" value="Znf_C2H2_sf"/>
</dbReference>
<sequence length="378" mass="41990">MCFRRDQGGGRQDDATSYLQAMQPLFLILPRVPEASVHPPLRPREVHMPALSADFLLAQYSPQASVRSPPHFTSIRHAAESREAGYAACASASSTTPRSSPSTWPRTSTKRTPQIRPQPCQVPTVSRTCQSPKHLALTFLAVAEAAPDWSSIPTPKSCGVCKIPLGTASDFQAHLSSQPACRTRQLDCHLCPKSFIWPVTMQKHLTQHSDEAEREWFFCDVCRKALVSSKAVFLHKKKFHPELFPKDQNEFATGEHSYTESFSESAFGPDTPPLKKRGRKPGSRVCTPCKKTFTTQRDFILHQSQFHGGAAISSLDLDEPMSEPSSASPFVLSHEDEEETQPEEILIQASPMEDEVSSFLETHLVESQLDESSQSCLD</sequence>